<gene>
    <name evidence="1" type="ORF">PHMEG_00013054</name>
</gene>
<evidence type="ECO:0000313" key="2">
    <source>
        <dbReference type="Proteomes" id="UP000198211"/>
    </source>
</evidence>
<dbReference type="STRING" id="4795.A0A225W793"/>
<accession>A0A225W793</accession>
<keyword evidence="2" id="KW-1185">Reference proteome</keyword>
<dbReference type="AlphaFoldDB" id="A0A225W793"/>
<comment type="caution">
    <text evidence="1">The sequence shown here is derived from an EMBL/GenBank/DDBJ whole genome shotgun (WGS) entry which is preliminary data.</text>
</comment>
<proteinExistence type="predicted"/>
<name>A0A225W793_9STRA</name>
<dbReference type="Proteomes" id="UP000198211">
    <property type="component" value="Unassembled WGS sequence"/>
</dbReference>
<sequence>MVIIQETTNGIHWTIKELIGESEQAKLTTTSCGNDKKGGIVHPTIHRFPWKVTNKVGNKWVVKALKKQPFRRYKSTVKVISKLIDKLQQRAGESQWHTAAMA</sequence>
<organism evidence="1 2">
    <name type="scientific">Phytophthora megakarya</name>
    <dbReference type="NCBI Taxonomy" id="4795"/>
    <lineage>
        <taxon>Eukaryota</taxon>
        <taxon>Sar</taxon>
        <taxon>Stramenopiles</taxon>
        <taxon>Oomycota</taxon>
        <taxon>Peronosporomycetes</taxon>
        <taxon>Peronosporales</taxon>
        <taxon>Peronosporaceae</taxon>
        <taxon>Phytophthora</taxon>
    </lineage>
</organism>
<evidence type="ECO:0000313" key="1">
    <source>
        <dbReference type="EMBL" id="OWZ13593.1"/>
    </source>
</evidence>
<dbReference type="OrthoDB" id="88477at2759"/>
<dbReference type="EMBL" id="NBNE01001541">
    <property type="protein sequence ID" value="OWZ13593.1"/>
    <property type="molecule type" value="Genomic_DNA"/>
</dbReference>
<reference evidence="2" key="1">
    <citation type="submission" date="2017-03" db="EMBL/GenBank/DDBJ databases">
        <title>Phytopthora megakarya and P. palmivora, two closely related causual agents of cacao black pod achieved similar genome size and gene model numbers by different mechanisms.</title>
        <authorList>
            <person name="Ali S."/>
            <person name="Shao J."/>
            <person name="Larry D.J."/>
            <person name="Kronmiller B."/>
            <person name="Shen D."/>
            <person name="Strem M.D."/>
            <person name="Melnick R.L."/>
            <person name="Guiltinan M.J."/>
            <person name="Tyler B.M."/>
            <person name="Meinhardt L.W."/>
            <person name="Bailey B.A."/>
        </authorList>
    </citation>
    <scope>NUCLEOTIDE SEQUENCE [LARGE SCALE GENOMIC DNA]</scope>
    <source>
        <strain evidence="2">zdho120</strain>
    </source>
</reference>
<protein>
    <submittedName>
        <fullName evidence="1">Uncharacterized protein</fullName>
    </submittedName>
</protein>